<organism evidence="2 3">
    <name type="scientific">Exophiala spinifera</name>
    <dbReference type="NCBI Taxonomy" id="91928"/>
    <lineage>
        <taxon>Eukaryota</taxon>
        <taxon>Fungi</taxon>
        <taxon>Dikarya</taxon>
        <taxon>Ascomycota</taxon>
        <taxon>Pezizomycotina</taxon>
        <taxon>Eurotiomycetes</taxon>
        <taxon>Chaetothyriomycetidae</taxon>
        <taxon>Chaetothyriales</taxon>
        <taxon>Herpotrichiellaceae</taxon>
        <taxon>Exophiala</taxon>
    </lineage>
</organism>
<dbReference type="Pfam" id="PF06985">
    <property type="entry name" value="HET"/>
    <property type="match status" value="1"/>
</dbReference>
<dbReference type="STRING" id="91928.A0A0D2C876"/>
<evidence type="ECO:0000313" key="2">
    <source>
        <dbReference type="EMBL" id="KIW19779.1"/>
    </source>
</evidence>
<dbReference type="VEuPathDB" id="FungiDB:PV08_00354"/>
<proteinExistence type="predicted"/>
<keyword evidence="3" id="KW-1185">Reference proteome</keyword>
<evidence type="ECO:0000259" key="1">
    <source>
        <dbReference type="Pfam" id="PF06985"/>
    </source>
</evidence>
<dbReference type="PANTHER" id="PTHR33112:SF16">
    <property type="entry name" value="HETEROKARYON INCOMPATIBILITY DOMAIN-CONTAINING PROTEIN"/>
    <property type="match status" value="1"/>
</dbReference>
<accession>A0A0D2C876</accession>
<dbReference type="RefSeq" id="XP_016239995.1">
    <property type="nucleotide sequence ID" value="XM_016374719.1"/>
</dbReference>
<name>A0A0D2C876_9EURO</name>
<protein>
    <recommendedName>
        <fullName evidence="1">Heterokaryon incompatibility domain-containing protein</fullName>
    </recommendedName>
</protein>
<dbReference type="GeneID" id="27327437"/>
<dbReference type="InterPro" id="IPR010730">
    <property type="entry name" value="HET"/>
</dbReference>
<gene>
    <name evidence="2" type="ORF">PV08_00354</name>
</gene>
<dbReference type="EMBL" id="KN847492">
    <property type="protein sequence ID" value="KIW19779.1"/>
    <property type="molecule type" value="Genomic_DNA"/>
</dbReference>
<feature type="domain" description="Heterokaryon incompatibility" evidence="1">
    <location>
        <begin position="292"/>
        <end position="449"/>
    </location>
</feature>
<dbReference type="AlphaFoldDB" id="A0A0D2C876"/>
<dbReference type="OrthoDB" id="5362512at2759"/>
<dbReference type="HOGENOM" id="CLU_002639_3_1_1"/>
<dbReference type="Proteomes" id="UP000053328">
    <property type="component" value="Unassembled WGS sequence"/>
</dbReference>
<reference evidence="2 3" key="1">
    <citation type="submission" date="2015-01" db="EMBL/GenBank/DDBJ databases">
        <title>The Genome Sequence of Exophiala spinifera CBS89968.</title>
        <authorList>
            <consortium name="The Broad Institute Genomics Platform"/>
            <person name="Cuomo C."/>
            <person name="de Hoog S."/>
            <person name="Gorbushina A."/>
            <person name="Stielow B."/>
            <person name="Teixiera M."/>
            <person name="Abouelleil A."/>
            <person name="Chapman S.B."/>
            <person name="Priest M."/>
            <person name="Young S.K."/>
            <person name="Wortman J."/>
            <person name="Nusbaum C."/>
            <person name="Birren B."/>
        </authorList>
    </citation>
    <scope>NUCLEOTIDE SEQUENCE [LARGE SCALE GENOMIC DNA]</scope>
    <source>
        <strain evidence="2 3">CBS 89968</strain>
    </source>
</reference>
<dbReference type="PANTHER" id="PTHR33112">
    <property type="entry name" value="DOMAIN PROTEIN, PUTATIVE-RELATED"/>
    <property type="match status" value="1"/>
</dbReference>
<sequence>MTTRSSDTNISKAPAGLDGLAPRVVQITADEWKSFRERDTRLLPRKNETFLDYVSRVKGWKYFNDSSRFKESMSWAADRVYRSYFRAQDAWDGLRYRVKFRGFCSCTDVVAQRKVHTFWPTLSDFQRTASACCGRCWFIVQSIALYRARYAGVDPAKIQVHIRAKGHSDYQGDFSRIRVRWLPDGSSPTLEPYLAQLCQEYNNVDLELYADEGYKIDHRLFRRALPPVRSDDDICVDKIKHWIDECVREHGCGIALTERGLPTRLVDVSPDDRTESIRLVVGSEIPVDNTPFAALSHCWGDKKDRVKAIPTTTRATLPRHLDNIEWEDLTPTFRDSVTIVRRLGLRYVWIDSLCIVQDDGADFAREAARMALIYSQADLVIAATRASTGDAGLFHDRRGGPKLTIHETHPHKRSYIHVKEAISHDAFLTNDPYRFNTTLLFERAWCFQERLLGKRVVHFSADETVFECGRNIDCECRYIKSRSNAGTFKTTTLKSLSHVKSPNSRVELWYSVVEPYSASALHNETDRLPALSGFARLIASRELGGYFAGLWGYEFPAGLL</sequence>
<evidence type="ECO:0000313" key="3">
    <source>
        <dbReference type="Proteomes" id="UP000053328"/>
    </source>
</evidence>